<gene>
    <name evidence="6" type="ordered locus">Marky_1459</name>
</gene>
<evidence type="ECO:0000259" key="5">
    <source>
        <dbReference type="Pfam" id="PF05175"/>
    </source>
</evidence>
<dbReference type="InterPro" id="IPR029063">
    <property type="entry name" value="SAM-dependent_MTases_sf"/>
</dbReference>
<dbReference type="eggNOG" id="COG2813">
    <property type="taxonomic scope" value="Bacteria"/>
</dbReference>
<keyword evidence="2" id="KW-0698">rRNA processing</keyword>
<keyword evidence="1" id="KW-0963">Cytoplasm</keyword>
<dbReference type="InterPro" id="IPR007848">
    <property type="entry name" value="Small_mtfrase_dom"/>
</dbReference>
<name>F2NMM4_MARHT</name>
<evidence type="ECO:0000313" key="7">
    <source>
        <dbReference type="Proteomes" id="UP000007030"/>
    </source>
</evidence>
<dbReference type="InterPro" id="IPR046977">
    <property type="entry name" value="RsmC/RlmG"/>
</dbReference>
<dbReference type="PANTHER" id="PTHR47816:SF4">
    <property type="entry name" value="RIBOSOMAL RNA SMALL SUBUNIT METHYLTRANSFERASE C"/>
    <property type="match status" value="1"/>
</dbReference>
<dbReference type="GO" id="GO:0008170">
    <property type="term" value="F:N-methyltransferase activity"/>
    <property type="evidence" value="ECO:0007669"/>
    <property type="project" value="UniProtKB-ARBA"/>
</dbReference>
<accession>F2NMM4</accession>
<dbReference type="EMBL" id="CP002630">
    <property type="protein sequence ID" value="AEB12194.1"/>
    <property type="molecule type" value="Genomic_DNA"/>
</dbReference>
<feature type="domain" description="Methyltransferase small" evidence="5">
    <location>
        <begin position="29"/>
        <end position="156"/>
    </location>
</feature>
<sequence length="373" mass="40812">MTLEAYHRLKRIPFAHGGLYAKPGARGYPDPVHDLLARTLEPIGERALDLNPGVGLTSLTLAHAGLAVDLIETSRAALRCLEATAREVRAWRVRRGLPWEVEPEAYDLVALPLPAERGSAWVRQCLIAASRALKPGGRLWLAGDRRKGFERYFKEARALVGYGVVVTRDGPYRVAVLEREGPAPAPEEAWRRFESTVLGQRLAFHHLPGVFSAGKIDPASLLLLEALEGPVRGLRVLDLGGGYGALGAPLARLGAEVTLVEDEWPAVLSAQRTLEANGLEGRVLHSDVDEALKEGEAYDIVVTNPPFHVGGNVILDVARAFVQAAYARTRPGGRFFLVANPFLKYEPLMEALFGNYRTARVDRYKVLVSEKPA</sequence>
<evidence type="ECO:0000256" key="3">
    <source>
        <dbReference type="ARBA" id="ARBA00022603"/>
    </source>
</evidence>
<dbReference type="RefSeq" id="WP_013704241.1">
    <property type="nucleotide sequence ID" value="NC_015387.1"/>
</dbReference>
<keyword evidence="3 6" id="KW-0489">Methyltransferase</keyword>
<dbReference type="GO" id="GO:0003676">
    <property type="term" value="F:nucleic acid binding"/>
    <property type="evidence" value="ECO:0007669"/>
    <property type="project" value="InterPro"/>
</dbReference>
<feature type="domain" description="Methyltransferase small" evidence="5">
    <location>
        <begin position="202"/>
        <end position="367"/>
    </location>
</feature>
<dbReference type="HOGENOM" id="CLU_049581_3_0_0"/>
<dbReference type="InterPro" id="IPR002052">
    <property type="entry name" value="DNA_methylase_N6_adenine_CS"/>
</dbReference>
<keyword evidence="7" id="KW-1185">Reference proteome</keyword>
<evidence type="ECO:0000313" key="6">
    <source>
        <dbReference type="EMBL" id="AEB12194.1"/>
    </source>
</evidence>
<dbReference type="GO" id="GO:0006364">
    <property type="term" value="P:rRNA processing"/>
    <property type="evidence" value="ECO:0007669"/>
    <property type="project" value="UniProtKB-KW"/>
</dbReference>
<dbReference type="KEGG" id="mhd:Marky_1459"/>
<dbReference type="Pfam" id="PF05175">
    <property type="entry name" value="MTS"/>
    <property type="match status" value="2"/>
</dbReference>
<evidence type="ECO:0000256" key="2">
    <source>
        <dbReference type="ARBA" id="ARBA00022552"/>
    </source>
</evidence>
<dbReference type="PANTHER" id="PTHR47816">
    <property type="entry name" value="RIBOSOMAL RNA SMALL SUBUNIT METHYLTRANSFERASE C"/>
    <property type="match status" value="1"/>
</dbReference>
<dbReference type="OrthoDB" id="29650at2"/>
<evidence type="ECO:0000256" key="1">
    <source>
        <dbReference type="ARBA" id="ARBA00022490"/>
    </source>
</evidence>
<proteinExistence type="predicted"/>
<reference evidence="6 7" key="1">
    <citation type="journal article" date="2012" name="Stand. Genomic Sci.">
        <title>Complete genome sequence of the aerobic, heterotroph Marinithermus hydrothermalis type strain (T1(T)) from a deep-sea hydrothermal vent chimney.</title>
        <authorList>
            <person name="Copeland A."/>
            <person name="Gu W."/>
            <person name="Yasawong M."/>
            <person name="Lapidus A."/>
            <person name="Lucas S."/>
            <person name="Deshpande S."/>
            <person name="Pagani I."/>
            <person name="Tapia R."/>
            <person name="Cheng J.F."/>
            <person name="Goodwin L.A."/>
            <person name="Pitluck S."/>
            <person name="Liolios K."/>
            <person name="Ivanova N."/>
            <person name="Mavromatis K."/>
            <person name="Mikhailova N."/>
            <person name="Pati A."/>
            <person name="Chen A."/>
            <person name="Palaniappan K."/>
            <person name="Land M."/>
            <person name="Pan C."/>
            <person name="Brambilla E.M."/>
            <person name="Rohde M."/>
            <person name="Tindall B.J."/>
            <person name="Sikorski J."/>
            <person name="Goker M."/>
            <person name="Detter J.C."/>
            <person name="Bristow J."/>
            <person name="Eisen J.A."/>
            <person name="Markowitz V."/>
            <person name="Hugenholtz P."/>
            <person name="Kyrpides N.C."/>
            <person name="Klenk H.P."/>
            <person name="Woyke T."/>
        </authorList>
    </citation>
    <scope>NUCLEOTIDE SEQUENCE [LARGE SCALE GENOMIC DNA]</scope>
    <source>
        <strain evidence="7">DSM 14884 / JCM 11576 / T1</strain>
    </source>
</reference>
<dbReference type="PROSITE" id="PS00092">
    <property type="entry name" value="N6_MTASE"/>
    <property type="match status" value="1"/>
</dbReference>
<dbReference type="GO" id="GO:0008757">
    <property type="term" value="F:S-adenosylmethionine-dependent methyltransferase activity"/>
    <property type="evidence" value="ECO:0007669"/>
    <property type="project" value="InterPro"/>
</dbReference>
<organism evidence="6 7">
    <name type="scientific">Marinithermus hydrothermalis (strain DSM 14884 / JCM 11576 / T1)</name>
    <dbReference type="NCBI Taxonomy" id="869210"/>
    <lineage>
        <taxon>Bacteria</taxon>
        <taxon>Thermotogati</taxon>
        <taxon>Deinococcota</taxon>
        <taxon>Deinococci</taxon>
        <taxon>Thermales</taxon>
        <taxon>Thermaceae</taxon>
        <taxon>Marinithermus</taxon>
    </lineage>
</organism>
<keyword evidence="4" id="KW-0808">Transferase</keyword>
<dbReference type="CDD" id="cd02440">
    <property type="entry name" value="AdoMet_MTases"/>
    <property type="match status" value="2"/>
</dbReference>
<dbReference type="SUPFAM" id="SSF53335">
    <property type="entry name" value="S-adenosyl-L-methionine-dependent methyltransferases"/>
    <property type="match status" value="2"/>
</dbReference>
<dbReference type="Proteomes" id="UP000007030">
    <property type="component" value="Chromosome"/>
</dbReference>
<dbReference type="GO" id="GO:0032259">
    <property type="term" value="P:methylation"/>
    <property type="evidence" value="ECO:0007669"/>
    <property type="project" value="UniProtKB-KW"/>
</dbReference>
<dbReference type="AlphaFoldDB" id="F2NMM4"/>
<evidence type="ECO:0000256" key="4">
    <source>
        <dbReference type="ARBA" id="ARBA00022679"/>
    </source>
</evidence>
<protein>
    <submittedName>
        <fullName evidence="6">Methyltransferase small</fullName>
    </submittedName>
</protein>
<dbReference type="Gene3D" id="3.40.50.150">
    <property type="entry name" value="Vaccinia Virus protein VP39"/>
    <property type="match status" value="2"/>
</dbReference>
<dbReference type="STRING" id="869210.Marky_1459"/>